<dbReference type="GO" id="GO:0000160">
    <property type="term" value="P:phosphorelay signal transduction system"/>
    <property type="evidence" value="ECO:0007669"/>
    <property type="project" value="InterPro"/>
</dbReference>
<evidence type="ECO:0000259" key="2">
    <source>
        <dbReference type="PROSITE" id="PS50110"/>
    </source>
</evidence>
<dbReference type="HOGENOM" id="CLU_000445_69_17_3"/>
<dbReference type="KEGG" id="csn:Cyast_2394"/>
<dbReference type="eggNOG" id="COG0745">
    <property type="taxonomic scope" value="Bacteria"/>
</dbReference>
<organism evidence="3 4">
    <name type="scientific">Cyanobacterium stanieri (strain ATCC 29140 / PCC 7202)</name>
    <dbReference type="NCBI Taxonomy" id="292563"/>
    <lineage>
        <taxon>Bacteria</taxon>
        <taxon>Bacillati</taxon>
        <taxon>Cyanobacteriota</taxon>
        <taxon>Cyanophyceae</taxon>
        <taxon>Oscillatoriophycideae</taxon>
        <taxon>Chroococcales</taxon>
        <taxon>Geminocystaceae</taxon>
        <taxon>Cyanobacterium</taxon>
    </lineage>
</organism>
<dbReference type="AlphaFoldDB" id="K9YPL7"/>
<dbReference type="InterPro" id="IPR052893">
    <property type="entry name" value="TCS_response_regulator"/>
</dbReference>
<feature type="modified residue" description="4-aspartylphosphate" evidence="1">
    <location>
        <position position="67"/>
    </location>
</feature>
<dbReference type="PROSITE" id="PS50110">
    <property type="entry name" value="RESPONSE_REGULATORY"/>
    <property type="match status" value="1"/>
</dbReference>
<keyword evidence="1" id="KW-0597">Phosphoprotein</keyword>
<keyword evidence="4" id="KW-1185">Reference proteome</keyword>
<dbReference type="SMART" id="SM00448">
    <property type="entry name" value="REC"/>
    <property type="match status" value="1"/>
</dbReference>
<dbReference type="InterPro" id="IPR011006">
    <property type="entry name" value="CheY-like_superfamily"/>
</dbReference>
<reference evidence="4" key="1">
    <citation type="journal article" date="2013" name="Proc. Natl. Acad. Sci. U.S.A.">
        <title>Improving the coverage of the cyanobacterial phylum using diversity-driven genome sequencing.</title>
        <authorList>
            <person name="Shih P.M."/>
            <person name="Wu D."/>
            <person name="Latifi A."/>
            <person name="Axen S.D."/>
            <person name="Fewer D.P."/>
            <person name="Talla E."/>
            <person name="Calteau A."/>
            <person name="Cai F."/>
            <person name="Tandeau de Marsac N."/>
            <person name="Rippka R."/>
            <person name="Herdman M."/>
            <person name="Sivonen K."/>
            <person name="Coursin T."/>
            <person name="Laurent T."/>
            <person name="Goodwin L."/>
            <person name="Nolan M."/>
            <person name="Davenport K.W."/>
            <person name="Han C.S."/>
            <person name="Rubin E.M."/>
            <person name="Eisen J.A."/>
            <person name="Woyke T."/>
            <person name="Gugger M."/>
            <person name="Kerfeld C.A."/>
        </authorList>
    </citation>
    <scope>NUCLEOTIDE SEQUENCE [LARGE SCALE GENOMIC DNA]</scope>
    <source>
        <strain evidence="4">ATCC 29140 / PCC 7202</strain>
    </source>
</reference>
<evidence type="ECO:0000256" key="1">
    <source>
        <dbReference type="PROSITE-ProRule" id="PRU00169"/>
    </source>
</evidence>
<protein>
    <submittedName>
        <fullName evidence="3">Response regulator receiver protein</fullName>
    </submittedName>
</protein>
<dbReference type="EMBL" id="CP003940">
    <property type="protein sequence ID" value="AFZ48340.1"/>
    <property type="molecule type" value="Genomic_DNA"/>
</dbReference>
<dbReference type="Proteomes" id="UP000010483">
    <property type="component" value="Chromosome"/>
</dbReference>
<dbReference type="PATRIC" id="fig|292563.3.peg.2501"/>
<dbReference type="Pfam" id="PF00072">
    <property type="entry name" value="Response_reg"/>
    <property type="match status" value="1"/>
</dbReference>
<dbReference type="BioCyc" id="CSTA292563:G1353-2397-MONOMER"/>
<name>K9YPL7_CYASC</name>
<dbReference type="SUPFAM" id="SSF52172">
    <property type="entry name" value="CheY-like"/>
    <property type="match status" value="1"/>
</dbReference>
<sequence>MKLFDEPINILLVEDSHTDVILMKKMLSMAQTPNNLYVVKDGIEAMAFLHKEEGYEDKPRPNLILLDLNLPRKNGKEVLAEVKADEHLKTIPVIILSTSENERDILDCYKGQANCYLTKPISMKDFKQQIKLIENFWFNLVQYPHEDDS</sequence>
<gene>
    <name evidence="3" type="ordered locus">Cyast_2394</name>
</gene>
<accession>K9YPL7</accession>
<evidence type="ECO:0000313" key="3">
    <source>
        <dbReference type="EMBL" id="AFZ48340.1"/>
    </source>
</evidence>
<dbReference type="InterPro" id="IPR001789">
    <property type="entry name" value="Sig_transdc_resp-reg_receiver"/>
</dbReference>
<dbReference type="Gene3D" id="3.40.50.2300">
    <property type="match status" value="1"/>
</dbReference>
<feature type="domain" description="Response regulatory" evidence="2">
    <location>
        <begin position="9"/>
        <end position="134"/>
    </location>
</feature>
<dbReference type="STRING" id="292563.Cyast_2394"/>
<dbReference type="PANTHER" id="PTHR44520:SF2">
    <property type="entry name" value="RESPONSE REGULATOR RCP1"/>
    <property type="match status" value="1"/>
</dbReference>
<dbReference type="CDD" id="cd17557">
    <property type="entry name" value="REC_Rcp-like"/>
    <property type="match status" value="1"/>
</dbReference>
<evidence type="ECO:0000313" key="4">
    <source>
        <dbReference type="Proteomes" id="UP000010483"/>
    </source>
</evidence>
<dbReference type="PANTHER" id="PTHR44520">
    <property type="entry name" value="RESPONSE REGULATOR RCP1-RELATED"/>
    <property type="match status" value="1"/>
</dbReference>
<proteinExistence type="predicted"/>